<feature type="region of interest" description="Disordered" evidence="1">
    <location>
        <begin position="1"/>
        <end position="40"/>
    </location>
</feature>
<organism evidence="2 3">
    <name type="scientific">Hibiscus sabdariffa</name>
    <name type="common">roselle</name>
    <dbReference type="NCBI Taxonomy" id="183260"/>
    <lineage>
        <taxon>Eukaryota</taxon>
        <taxon>Viridiplantae</taxon>
        <taxon>Streptophyta</taxon>
        <taxon>Embryophyta</taxon>
        <taxon>Tracheophyta</taxon>
        <taxon>Spermatophyta</taxon>
        <taxon>Magnoliopsida</taxon>
        <taxon>eudicotyledons</taxon>
        <taxon>Gunneridae</taxon>
        <taxon>Pentapetalae</taxon>
        <taxon>rosids</taxon>
        <taxon>malvids</taxon>
        <taxon>Malvales</taxon>
        <taxon>Malvaceae</taxon>
        <taxon>Malvoideae</taxon>
        <taxon>Hibiscus</taxon>
    </lineage>
</organism>
<feature type="compositionally biased region" description="Polar residues" evidence="1">
    <location>
        <begin position="342"/>
        <end position="397"/>
    </location>
</feature>
<protein>
    <submittedName>
        <fullName evidence="2">Uncharacterized protein</fullName>
    </submittedName>
</protein>
<reference evidence="2 3" key="1">
    <citation type="journal article" date="2024" name="G3 (Bethesda)">
        <title>Genome assembly of Hibiscus sabdariffa L. provides insights into metabolisms of medicinal natural products.</title>
        <authorList>
            <person name="Kim T."/>
        </authorList>
    </citation>
    <scope>NUCLEOTIDE SEQUENCE [LARGE SCALE GENOMIC DNA]</scope>
    <source>
        <strain evidence="2">TK-2024</strain>
        <tissue evidence="2">Old leaves</tissue>
    </source>
</reference>
<feature type="compositionally biased region" description="Polar residues" evidence="1">
    <location>
        <begin position="234"/>
        <end position="249"/>
    </location>
</feature>
<feature type="region of interest" description="Disordered" evidence="1">
    <location>
        <begin position="159"/>
        <end position="194"/>
    </location>
</feature>
<dbReference type="EMBL" id="JBBPBN010000001">
    <property type="protein sequence ID" value="KAK9047409.1"/>
    <property type="molecule type" value="Genomic_DNA"/>
</dbReference>
<feature type="region of interest" description="Disordered" evidence="1">
    <location>
        <begin position="54"/>
        <end position="141"/>
    </location>
</feature>
<feature type="compositionally biased region" description="Low complexity" evidence="1">
    <location>
        <begin position="399"/>
        <end position="410"/>
    </location>
</feature>
<name>A0ABR2UCT7_9ROSI</name>
<feature type="compositionally biased region" description="Acidic residues" evidence="1">
    <location>
        <begin position="101"/>
        <end position="113"/>
    </location>
</feature>
<accession>A0ABR2UCT7</accession>
<gene>
    <name evidence="2" type="ORF">V6N11_053255</name>
</gene>
<feature type="compositionally biased region" description="Polar residues" evidence="1">
    <location>
        <begin position="160"/>
        <end position="187"/>
    </location>
</feature>
<feature type="region of interest" description="Disordered" evidence="1">
    <location>
        <begin position="229"/>
        <end position="262"/>
    </location>
</feature>
<feature type="region of interest" description="Disordered" evidence="1">
    <location>
        <begin position="342"/>
        <end position="416"/>
    </location>
</feature>
<evidence type="ECO:0000313" key="3">
    <source>
        <dbReference type="Proteomes" id="UP001396334"/>
    </source>
</evidence>
<evidence type="ECO:0000313" key="2">
    <source>
        <dbReference type="EMBL" id="KAK9047409.1"/>
    </source>
</evidence>
<dbReference type="Proteomes" id="UP001396334">
    <property type="component" value="Unassembled WGS sequence"/>
</dbReference>
<proteinExistence type="predicted"/>
<evidence type="ECO:0000256" key="1">
    <source>
        <dbReference type="SAM" id="MobiDB-lite"/>
    </source>
</evidence>
<feature type="compositionally biased region" description="Polar residues" evidence="1">
    <location>
        <begin position="26"/>
        <end position="37"/>
    </location>
</feature>
<sequence>MEPGCSSKAANLELQSFGSDGVESMPKNQPNETSGNFSAGIVEPLQNELFSKINLPASAHNKEGPAGNTVMELGSASAGGNQPLLDELKDLEDLVSSPEFSTDETSSDTESSDQDLMLPSDSSDSDATPAQPATPFSPLIMEPTQSFSLALAEKMPQYGSHVNQSSYSKHEGSSAQANRLNAQTESSARPEPASYVDKGKKIVVADDFKKNKAKNHHSNWFPRTPTGIRILDGESTQNNQQQAPSFSSNKENDIPRPLASGSQVNQFKELNISDPQCYNFMLPISPTSSRNQQWNNPMHLLSQVANMANADDSLIQKTEPAKHPLPLEPMPRQFSYQYNQVPSSLGASNSQTRVPSPLGASNSQTRVPSPLGASNSQTRVPSPLGASNSQTRSTMVHESSLPLSNPSLPSQQHHNSELPEIPVMPRILTSTYRLQTEKQQGSLNQTTRPNAVYPSAGTTIPSLFLQETMGSSESLLSSQKEQGAAGLLGHARSRIEAGESSPFKRFRREPTIPEAPSAEQVNKNPLALLSEATSAADIANFILNPRLFNSTDSIP</sequence>
<keyword evidence="3" id="KW-1185">Reference proteome</keyword>
<comment type="caution">
    <text evidence="2">The sequence shown here is derived from an EMBL/GenBank/DDBJ whole genome shotgun (WGS) entry which is preliminary data.</text>
</comment>
<feature type="compositionally biased region" description="Low complexity" evidence="1">
    <location>
        <begin position="114"/>
        <end position="126"/>
    </location>
</feature>